<protein>
    <submittedName>
        <fullName evidence="2">Helix-turn-helix domain containing protein</fullName>
    </submittedName>
</protein>
<comment type="caution">
    <text evidence="2">The sequence shown here is derived from an EMBL/GenBank/DDBJ whole genome shotgun (WGS) entry which is preliminary data.</text>
</comment>
<evidence type="ECO:0000313" key="3">
    <source>
        <dbReference type="Proteomes" id="UP000483078"/>
    </source>
</evidence>
<proteinExistence type="predicted"/>
<organism evidence="2 3">
    <name type="scientific">Sediminimonas qiaohouensis</name>
    <dbReference type="NCBI Taxonomy" id="552061"/>
    <lineage>
        <taxon>Bacteria</taxon>
        <taxon>Pseudomonadati</taxon>
        <taxon>Pseudomonadota</taxon>
        <taxon>Alphaproteobacteria</taxon>
        <taxon>Rhodobacterales</taxon>
        <taxon>Roseobacteraceae</taxon>
        <taxon>Sediminimonas</taxon>
    </lineage>
</organism>
<dbReference type="EMBL" id="VENJ01000003">
    <property type="protein sequence ID" value="MTJ03565.1"/>
    <property type="molecule type" value="Genomic_DNA"/>
</dbReference>
<dbReference type="AlphaFoldDB" id="A0A7C9HAK6"/>
<accession>A0A7C9HAK6</accession>
<feature type="domain" description="DUF6456" evidence="1">
    <location>
        <begin position="232"/>
        <end position="364"/>
    </location>
</feature>
<dbReference type="Proteomes" id="UP000483078">
    <property type="component" value="Unassembled WGS sequence"/>
</dbReference>
<name>A0A7C9HAK6_9RHOB</name>
<evidence type="ECO:0000313" key="2">
    <source>
        <dbReference type="EMBL" id="MTJ03565.1"/>
    </source>
</evidence>
<sequence length="374" mass="40533">MPRAPISTRPAEAHVPCWVPVEARRYLAHTEQGQPIRELARKAGCHASTVLRQIRNIESRRDDLLVDEALRCLGGGKSVFMRGGTKRFSSEERQEMQHVIAPEISLNEDNLKRDAAPVLSQLCAPATVLAVARDMDKAVVVRDTPQGETKRLAVVDRSVAQAMALKGWIDCPAPGRVSRYHITAAGREACRQVMAEAENRACRGFEEAQAMFSPAPQHSERPAHDDAAPGRVRYGAVESPVVALARRRDKDGNPFLGSGLVNAAERLREDFELAEMADPRGGGWERLAIAPDAPTVGARGGISPARTRVAAALRDLGPGLGDIALRCCCYLEGLETAEKRLGWSARSAKVVLRIALQRLKSHYDSLGPAGGLIG</sequence>
<gene>
    <name evidence="2" type="ORF">FH759_02560</name>
</gene>
<dbReference type="Pfam" id="PF20057">
    <property type="entry name" value="DUF6456"/>
    <property type="match status" value="1"/>
</dbReference>
<dbReference type="RefSeq" id="WP_273248108.1">
    <property type="nucleotide sequence ID" value="NZ_VENJ01000003.1"/>
</dbReference>
<dbReference type="InterPro" id="IPR045599">
    <property type="entry name" value="DUF6456"/>
</dbReference>
<reference evidence="2 3" key="1">
    <citation type="submission" date="2019-06" db="EMBL/GenBank/DDBJ databases">
        <title>Enrichment of Autotrophic Halophilic Microorganisms from Red Sea Brine Pool Using Microbial Electrosynthesis System.</title>
        <authorList>
            <person name="Alqahtani M.F."/>
            <person name="Bajracharya S."/>
            <person name="Katuri K.P."/>
            <person name="Ali M."/>
            <person name="Saikaly P.E."/>
        </authorList>
    </citation>
    <scope>NUCLEOTIDE SEQUENCE [LARGE SCALE GENOMIC DNA]</scope>
    <source>
        <strain evidence="2">MES6</strain>
    </source>
</reference>
<evidence type="ECO:0000259" key="1">
    <source>
        <dbReference type="Pfam" id="PF20057"/>
    </source>
</evidence>